<proteinExistence type="predicted"/>
<keyword evidence="3" id="KW-1185">Reference proteome</keyword>
<dbReference type="Pfam" id="PF00188">
    <property type="entry name" value="CAP"/>
    <property type="match status" value="1"/>
</dbReference>
<protein>
    <submittedName>
        <fullName evidence="2">CAP domain-containing protein</fullName>
    </submittedName>
</protein>
<accession>A0A7Y6TWX9</accession>
<evidence type="ECO:0000259" key="1">
    <source>
        <dbReference type="Pfam" id="PF00188"/>
    </source>
</evidence>
<dbReference type="Gene3D" id="3.40.33.10">
    <property type="entry name" value="CAP"/>
    <property type="match status" value="1"/>
</dbReference>
<comment type="caution">
    <text evidence="2">The sequence shown here is derived from an EMBL/GenBank/DDBJ whole genome shotgun (WGS) entry which is preliminary data.</text>
</comment>
<dbReference type="InterPro" id="IPR014044">
    <property type="entry name" value="CAP_dom"/>
</dbReference>
<gene>
    <name evidence="2" type="ORF">HQN59_12295</name>
</gene>
<feature type="domain" description="SCP" evidence="1">
    <location>
        <begin position="38"/>
        <end position="159"/>
    </location>
</feature>
<evidence type="ECO:0000313" key="3">
    <source>
        <dbReference type="Proteomes" id="UP000529637"/>
    </source>
</evidence>
<dbReference type="Proteomes" id="UP000529637">
    <property type="component" value="Unassembled WGS sequence"/>
</dbReference>
<dbReference type="PANTHER" id="PTHR31157">
    <property type="entry name" value="SCP DOMAIN-CONTAINING PROTEIN"/>
    <property type="match status" value="1"/>
</dbReference>
<reference evidence="2 3" key="1">
    <citation type="submission" date="2020-06" db="EMBL/GenBank/DDBJ databases">
        <title>Schlegella sp. ID0723 isolated from air conditioner.</title>
        <authorList>
            <person name="Kim D.Y."/>
            <person name="Kim D.-U."/>
        </authorList>
    </citation>
    <scope>NUCLEOTIDE SEQUENCE [LARGE SCALE GENOMIC DNA]</scope>
    <source>
        <strain evidence="2 3">ID0723</strain>
    </source>
</reference>
<dbReference type="SUPFAM" id="SSF55797">
    <property type="entry name" value="PR-1-like"/>
    <property type="match status" value="1"/>
</dbReference>
<evidence type="ECO:0000313" key="2">
    <source>
        <dbReference type="EMBL" id="NUZ06543.1"/>
    </source>
</evidence>
<dbReference type="EMBL" id="JABWMJ010000005">
    <property type="protein sequence ID" value="NUZ06543.1"/>
    <property type="molecule type" value="Genomic_DNA"/>
</dbReference>
<dbReference type="CDD" id="cd05379">
    <property type="entry name" value="CAP_bacterial"/>
    <property type="match status" value="1"/>
</dbReference>
<dbReference type="RefSeq" id="WP_176069390.1">
    <property type="nucleotide sequence ID" value="NZ_JABWMJ010000005.1"/>
</dbReference>
<dbReference type="InterPro" id="IPR035940">
    <property type="entry name" value="CAP_sf"/>
</dbReference>
<dbReference type="AlphaFoldDB" id="A0A7Y6TWX9"/>
<sequence>MAAFQGVAIALWVAGSGLAAAQARPDLGAAARLMVEQSNAFRRAEGLEPLRADATLAAAAQGFADYMAKTDRYAHDADGRTPAQRIGSRGYAFCAVAENIGFALNTAGFATAELATTFVEGWKNSPPHRRNLLSTDVAEIGVGVAQSARSKRFYGVQVFARPEAEQIRFTVTNQSGREVGYRLGEQTYRLAPRVTRTHTICTPEPLALAGSAPVTPAAGARFTVDGAGGALQLRRE</sequence>
<dbReference type="PANTHER" id="PTHR31157:SF1">
    <property type="entry name" value="SCP DOMAIN-CONTAINING PROTEIN"/>
    <property type="match status" value="1"/>
</dbReference>
<organism evidence="2 3">
    <name type="scientific">Piscinibacter koreensis</name>
    <dbReference type="NCBI Taxonomy" id="2742824"/>
    <lineage>
        <taxon>Bacteria</taxon>
        <taxon>Pseudomonadati</taxon>
        <taxon>Pseudomonadota</taxon>
        <taxon>Betaproteobacteria</taxon>
        <taxon>Burkholderiales</taxon>
        <taxon>Sphaerotilaceae</taxon>
        <taxon>Piscinibacter</taxon>
    </lineage>
</organism>
<name>A0A7Y6TWX9_9BURK</name>